<dbReference type="InterPro" id="IPR043128">
    <property type="entry name" value="Rev_trsase/Diguanyl_cyclase"/>
</dbReference>
<dbReference type="SUPFAM" id="SSF56672">
    <property type="entry name" value="DNA/RNA polymerases"/>
    <property type="match status" value="1"/>
</dbReference>
<comment type="caution">
    <text evidence="7">The sequence shown here is derived from an EMBL/GenBank/DDBJ whole genome shotgun (WGS) entry which is preliminary data.</text>
</comment>
<evidence type="ECO:0000256" key="5">
    <source>
        <dbReference type="ARBA" id="ARBA00022801"/>
    </source>
</evidence>
<organism evidence="7 8">
    <name type="scientific">Lonchura striata</name>
    <name type="common">white-rumped munia</name>
    <dbReference type="NCBI Taxonomy" id="40157"/>
    <lineage>
        <taxon>Eukaryota</taxon>
        <taxon>Metazoa</taxon>
        <taxon>Chordata</taxon>
        <taxon>Craniata</taxon>
        <taxon>Vertebrata</taxon>
        <taxon>Euteleostomi</taxon>
        <taxon>Archelosauria</taxon>
        <taxon>Archosauria</taxon>
        <taxon>Dinosauria</taxon>
        <taxon>Saurischia</taxon>
        <taxon>Theropoda</taxon>
        <taxon>Coelurosauria</taxon>
        <taxon>Aves</taxon>
        <taxon>Neognathae</taxon>
        <taxon>Neoaves</taxon>
        <taxon>Telluraves</taxon>
        <taxon>Australaves</taxon>
        <taxon>Passeriformes</taxon>
        <taxon>Passeroidea</taxon>
        <taxon>Estrildidae</taxon>
        <taxon>Estrildinae</taxon>
        <taxon>Lonchura</taxon>
    </lineage>
</organism>
<evidence type="ECO:0000313" key="8">
    <source>
        <dbReference type="Proteomes" id="UP000197619"/>
    </source>
</evidence>
<dbReference type="EMBL" id="MUZQ01000082">
    <property type="protein sequence ID" value="OWK59221.1"/>
    <property type="molecule type" value="Genomic_DNA"/>
</dbReference>
<keyword evidence="1" id="KW-0808">Transferase</keyword>
<accession>A0A218V0H1</accession>
<dbReference type="AlphaFoldDB" id="A0A218V0H1"/>
<name>A0A218V0H1_9PASE</name>
<sequence>MVKGLKRNLYGEQLRESQQLYWVLAYTYGATVQYSQYSQRNVVDSYNNSPSNEKETVDEENNGSILSINKGSILRELVVLKVIYSDLNNYEVSKDPKDILCTQAIHLEEGGEELWEAVQSKSKEAKSLAPIYRQVEMLIEKMGAEPEIEAAARSIVAAADKRIVAAGVVLEPVERGPYDDLSPPWDGKEVKSADAVPSAPPMEVDLASVPLPEDQPGEQLQTLLKQQAEIMTDLLQEMKQLDKGSKAADVKDTYKKAHSAIVYGLQNIEQQLASVETPTLTPQSQARKGKTDWVINMVKEGEWLIETANQFLQSEFGPEGCLLPQQLMDIVEFRCKNHSAKGYQEAQVEGLAERFTLEKWRLNNPEYLTLHYMDDILVASPTKLTPSKEKELMNALSDWVLRVAKEKIQRTDPCSYLGFEVSLTCFRPQKVQLHTFISTVNDVQKLLGDLQCIRVWAVITNKELEPICQLRVRPLSRTNDPVRQIVKQQYKTSM</sequence>
<dbReference type="GO" id="GO:0016787">
    <property type="term" value="F:hydrolase activity"/>
    <property type="evidence" value="ECO:0007669"/>
    <property type="project" value="UniProtKB-KW"/>
</dbReference>
<dbReference type="GO" id="GO:0035613">
    <property type="term" value="F:RNA stem-loop binding"/>
    <property type="evidence" value="ECO:0007669"/>
    <property type="project" value="TreeGrafter"/>
</dbReference>
<dbReference type="PANTHER" id="PTHR41694">
    <property type="entry name" value="ENDOGENOUS RETROVIRUS GROUP K MEMBER POL PROTEIN"/>
    <property type="match status" value="1"/>
</dbReference>
<protein>
    <submittedName>
        <fullName evidence="7">Uncharacterized protein</fullName>
    </submittedName>
</protein>
<evidence type="ECO:0000256" key="2">
    <source>
        <dbReference type="ARBA" id="ARBA00022695"/>
    </source>
</evidence>
<evidence type="ECO:0000256" key="6">
    <source>
        <dbReference type="ARBA" id="ARBA00022918"/>
    </source>
</evidence>
<dbReference type="GO" id="GO:0003964">
    <property type="term" value="F:RNA-directed DNA polymerase activity"/>
    <property type="evidence" value="ECO:0007669"/>
    <property type="project" value="UniProtKB-KW"/>
</dbReference>
<keyword evidence="3" id="KW-0540">Nuclease</keyword>
<gene>
    <name evidence="7" type="ORF">RLOC_00006526</name>
</gene>
<reference evidence="7 8" key="1">
    <citation type="submission" date="2017-05" db="EMBL/GenBank/DDBJ databases">
        <title>Genome of assembly of the Bengalese finch, Lonchura striata domestica.</title>
        <authorList>
            <person name="Colquitt B.M."/>
            <person name="Brainard M.S."/>
        </authorList>
    </citation>
    <scope>NUCLEOTIDE SEQUENCE [LARGE SCALE GENOMIC DNA]</scope>
    <source>
        <strain evidence="7">White83orange57</strain>
    </source>
</reference>
<dbReference type="Proteomes" id="UP000197619">
    <property type="component" value="Unassembled WGS sequence"/>
</dbReference>
<proteinExistence type="predicted"/>
<dbReference type="GO" id="GO:0004519">
    <property type="term" value="F:endonuclease activity"/>
    <property type="evidence" value="ECO:0007669"/>
    <property type="project" value="UniProtKB-KW"/>
</dbReference>
<evidence type="ECO:0000256" key="3">
    <source>
        <dbReference type="ARBA" id="ARBA00022722"/>
    </source>
</evidence>
<keyword evidence="4" id="KW-0255">Endonuclease</keyword>
<keyword evidence="6" id="KW-0695">RNA-directed DNA polymerase</keyword>
<dbReference type="Gene3D" id="3.30.70.270">
    <property type="match status" value="2"/>
</dbReference>
<evidence type="ECO:0000313" key="7">
    <source>
        <dbReference type="EMBL" id="OWK59221.1"/>
    </source>
</evidence>
<dbReference type="PANTHER" id="PTHR41694:SF3">
    <property type="entry name" value="RNA-DIRECTED DNA POLYMERASE-RELATED"/>
    <property type="match status" value="1"/>
</dbReference>
<keyword evidence="2" id="KW-0548">Nucleotidyltransferase</keyword>
<keyword evidence="8" id="KW-1185">Reference proteome</keyword>
<keyword evidence="5" id="KW-0378">Hydrolase</keyword>
<evidence type="ECO:0000256" key="4">
    <source>
        <dbReference type="ARBA" id="ARBA00022759"/>
    </source>
</evidence>
<dbReference type="InterPro" id="IPR043502">
    <property type="entry name" value="DNA/RNA_pol_sf"/>
</dbReference>
<evidence type="ECO:0000256" key="1">
    <source>
        <dbReference type="ARBA" id="ARBA00022679"/>
    </source>
</evidence>